<evidence type="ECO:0000256" key="3">
    <source>
        <dbReference type="ARBA" id="ARBA00022475"/>
    </source>
</evidence>
<keyword evidence="8 10" id="KW-0472">Membrane</keyword>
<feature type="region of interest" description="Disordered" evidence="9">
    <location>
        <begin position="1"/>
        <end position="32"/>
    </location>
</feature>
<dbReference type="Pfam" id="PF00005">
    <property type="entry name" value="ABC_tran"/>
    <property type="match status" value="1"/>
</dbReference>
<feature type="transmembrane region" description="Helical" evidence="10">
    <location>
        <begin position="173"/>
        <end position="191"/>
    </location>
</feature>
<dbReference type="SMART" id="SM00382">
    <property type="entry name" value="AAA"/>
    <property type="match status" value="1"/>
</dbReference>
<dbReference type="GO" id="GO:0005524">
    <property type="term" value="F:ATP binding"/>
    <property type="evidence" value="ECO:0007669"/>
    <property type="project" value="UniProtKB-KW"/>
</dbReference>
<evidence type="ECO:0000313" key="14">
    <source>
        <dbReference type="Proteomes" id="UP000515819"/>
    </source>
</evidence>
<evidence type="ECO:0000256" key="1">
    <source>
        <dbReference type="ARBA" id="ARBA00004651"/>
    </source>
</evidence>
<dbReference type="EMBL" id="CP060632">
    <property type="protein sequence ID" value="QNL98557.1"/>
    <property type="molecule type" value="Genomic_DNA"/>
</dbReference>
<reference evidence="13 14" key="1">
    <citation type="submission" date="2020-08" db="EMBL/GenBank/DDBJ databases">
        <authorList>
            <person name="Liu C."/>
            <person name="Sun Q."/>
        </authorList>
    </citation>
    <scope>NUCLEOTIDE SEQUENCE [LARGE SCALE GENOMIC DNA]</scope>
    <source>
        <strain evidence="13 14">NSJ-4</strain>
    </source>
</reference>
<proteinExistence type="predicted"/>
<dbReference type="SUPFAM" id="SSF90123">
    <property type="entry name" value="ABC transporter transmembrane region"/>
    <property type="match status" value="1"/>
</dbReference>
<dbReference type="InterPro" id="IPR039421">
    <property type="entry name" value="Type_1_exporter"/>
</dbReference>
<keyword evidence="7 10" id="KW-1133">Transmembrane helix</keyword>
<comment type="subcellular location">
    <subcellularLocation>
        <location evidence="1">Cell membrane</location>
        <topology evidence="1">Multi-pass membrane protein</topology>
    </subcellularLocation>
</comment>
<dbReference type="GO" id="GO:0005886">
    <property type="term" value="C:plasma membrane"/>
    <property type="evidence" value="ECO:0007669"/>
    <property type="project" value="UniProtKB-SubCell"/>
</dbReference>
<keyword evidence="2" id="KW-0813">Transport</keyword>
<evidence type="ECO:0000256" key="9">
    <source>
        <dbReference type="SAM" id="MobiDB-lite"/>
    </source>
</evidence>
<evidence type="ECO:0000259" key="11">
    <source>
        <dbReference type="PROSITE" id="PS50893"/>
    </source>
</evidence>
<dbReference type="PANTHER" id="PTHR43394">
    <property type="entry name" value="ATP-DEPENDENT PERMEASE MDL1, MITOCHONDRIAL"/>
    <property type="match status" value="1"/>
</dbReference>
<evidence type="ECO:0000256" key="6">
    <source>
        <dbReference type="ARBA" id="ARBA00022840"/>
    </source>
</evidence>
<name>A0A7G9FJ26_9FIRM</name>
<dbReference type="SUPFAM" id="SSF52540">
    <property type="entry name" value="P-loop containing nucleoside triphosphate hydrolases"/>
    <property type="match status" value="1"/>
</dbReference>
<dbReference type="PROSITE" id="PS50893">
    <property type="entry name" value="ABC_TRANSPORTER_2"/>
    <property type="match status" value="1"/>
</dbReference>
<evidence type="ECO:0000256" key="7">
    <source>
        <dbReference type="ARBA" id="ARBA00022989"/>
    </source>
</evidence>
<dbReference type="Gene3D" id="3.40.50.300">
    <property type="entry name" value="P-loop containing nucleotide triphosphate hydrolases"/>
    <property type="match status" value="1"/>
</dbReference>
<gene>
    <name evidence="13" type="ORF">H9Q76_07245</name>
</gene>
<evidence type="ECO:0000313" key="13">
    <source>
        <dbReference type="EMBL" id="QNL98557.1"/>
    </source>
</evidence>
<keyword evidence="3" id="KW-1003">Cell membrane</keyword>
<keyword evidence="6 13" id="KW-0067">ATP-binding</keyword>
<evidence type="ECO:0000256" key="4">
    <source>
        <dbReference type="ARBA" id="ARBA00022692"/>
    </source>
</evidence>
<feature type="transmembrane region" description="Helical" evidence="10">
    <location>
        <begin position="197"/>
        <end position="216"/>
    </location>
</feature>
<accession>A0A7G9FJ26</accession>
<dbReference type="InterPro" id="IPR036640">
    <property type="entry name" value="ABC1_TM_sf"/>
</dbReference>
<feature type="domain" description="ABC transmembrane type-1" evidence="12">
    <location>
        <begin position="54"/>
        <end position="340"/>
    </location>
</feature>
<evidence type="ECO:0000256" key="5">
    <source>
        <dbReference type="ARBA" id="ARBA00022741"/>
    </source>
</evidence>
<dbReference type="GO" id="GO:0016887">
    <property type="term" value="F:ATP hydrolysis activity"/>
    <property type="evidence" value="ECO:0007669"/>
    <property type="project" value="InterPro"/>
</dbReference>
<dbReference type="PANTHER" id="PTHR43394:SF1">
    <property type="entry name" value="ATP-BINDING CASSETTE SUB-FAMILY B MEMBER 10, MITOCHONDRIAL"/>
    <property type="match status" value="1"/>
</dbReference>
<dbReference type="FunFam" id="3.40.50.300:FF:000287">
    <property type="entry name" value="Multidrug ABC transporter ATP-binding protein"/>
    <property type="match status" value="1"/>
</dbReference>
<dbReference type="KEGG" id="wcp:H9Q76_07245"/>
<keyword evidence="5" id="KW-0547">Nucleotide-binding</keyword>
<dbReference type="InterPro" id="IPR003593">
    <property type="entry name" value="AAA+_ATPase"/>
</dbReference>
<dbReference type="Pfam" id="PF00664">
    <property type="entry name" value="ABC_membrane"/>
    <property type="match status" value="1"/>
</dbReference>
<dbReference type="CDD" id="cd03254">
    <property type="entry name" value="ABCC_Glucan_exporter_like"/>
    <property type="match status" value="1"/>
</dbReference>
<evidence type="ECO:0000259" key="12">
    <source>
        <dbReference type="PROSITE" id="PS50929"/>
    </source>
</evidence>
<feature type="domain" description="ABC transporter" evidence="11">
    <location>
        <begin position="374"/>
        <end position="608"/>
    </location>
</feature>
<evidence type="ECO:0000256" key="2">
    <source>
        <dbReference type="ARBA" id="ARBA00022448"/>
    </source>
</evidence>
<sequence>MEKDNYEVGQNNRAPKVPRHGPGRGMRPGEKAKNFKGTWAKLLTNCKKYWGAMIFAIICAGIGTVLTLIGPDKLSKMTDLITEGVMTGIDMDGIKRIGITLICFYGCSALLSLVQNLIMGYVTQQVSKGLRSNISRKINRLPMWFYNQTSTGDVLSRVTNDVDTIAQSFNQSMGNLVTAVTLLLGSLIMMIKTNIIMTVAAILSTLLGFVFMALIMSKSQKYFARQQMHLGEINGHVEEIYAGHTVVKAYNGEKKSKEKFDKMNENLRDSAFKAQCLSGLMMPLMTFIGNLGYVAVCIVGALLVMNDKISFGVIIAFMMYVRYFTQPLSQIAQAMQALQSAAAAGERVFEFTDAEEMEDESTKTKKLNDVKGEVSFEHVKFGYKDSDKVVIHDFSAVAKPGQKVAIVGPTGAGKTTMVNLLMRFHEILDGDIKIDGVSIKDMTREEVHDQFCMVLQDTWLFEGTVRENLVYSQENVPEEKIEQACKAVGLHRFIRSLPKGYDTVLNDQVNLSQGQKQQLTIARAMIADRPMLILDEATSSVDTRTELIIQRAMDELMKGRTSFVIAHRLSTIKNADLILVLKDGDIIESGTHEELLAKKGFYADLYNSQFEQAS</sequence>
<keyword evidence="4 10" id="KW-0812">Transmembrane</keyword>
<feature type="transmembrane region" description="Helical" evidence="10">
    <location>
        <begin position="49"/>
        <end position="70"/>
    </location>
</feature>
<dbReference type="InterPro" id="IPR011527">
    <property type="entry name" value="ABC1_TM_dom"/>
</dbReference>
<dbReference type="RefSeq" id="WP_177980872.1">
    <property type="nucleotide sequence ID" value="NZ_CP060632.1"/>
</dbReference>
<dbReference type="PROSITE" id="PS50929">
    <property type="entry name" value="ABC_TM1F"/>
    <property type="match status" value="1"/>
</dbReference>
<evidence type="ECO:0000256" key="10">
    <source>
        <dbReference type="SAM" id="Phobius"/>
    </source>
</evidence>
<feature type="transmembrane region" description="Helical" evidence="10">
    <location>
        <begin position="280"/>
        <end position="303"/>
    </location>
</feature>
<feature type="transmembrane region" description="Helical" evidence="10">
    <location>
        <begin position="97"/>
        <end position="122"/>
    </location>
</feature>
<organism evidence="13 14">
    <name type="scientific">Wujia chipingensis</name>
    <dbReference type="NCBI Taxonomy" id="2763670"/>
    <lineage>
        <taxon>Bacteria</taxon>
        <taxon>Bacillati</taxon>
        <taxon>Bacillota</taxon>
        <taxon>Clostridia</taxon>
        <taxon>Lachnospirales</taxon>
        <taxon>Lachnospiraceae</taxon>
        <taxon>Wujia</taxon>
    </lineage>
</organism>
<dbReference type="FunFam" id="1.20.1560.10:FF:000011">
    <property type="entry name" value="Multidrug ABC transporter ATP-binding protein"/>
    <property type="match status" value="1"/>
</dbReference>
<dbReference type="InterPro" id="IPR027417">
    <property type="entry name" value="P-loop_NTPase"/>
</dbReference>
<keyword evidence="14" id="KW-1185">Reference proteome</keyword>
<dbReference type="Proteomes" id="UP000515819">
    <property type="component" value="Chromosome"/>
</dbReference>
<dbReference type="GO" id="GO:0015421">
    <property type="term" value="F:ABC-type oligopeptide transporter activity"/>
    <property type="evidence" value="ECO:0007669"/>
    <property type="project" value="TreeGrafter"/>
</dbReference>
<dbReference type="CDD" id="cd18547">
    <property type="entry name" value="ABC_6TM_Tm288_like"/>
    <property type="match status" value="1"/>
</dbReference>
<dbReference type="AlphaFoldDB" id="A0A7G9FJ26"/>
<evidence type="ECO:0000256" key="8">
    <source>
        <dbReference type="ARBA" id="ARBA00023136"/>
    </source>
</evidence>
<dbReference type="InterPro" id="IPR003439">
    <property type="entry name" value="ABC_transporter-like_ATP-bd"/>
</dbReference>
<protein>
    <submittedName>
        <fullName evidence="13">ABC transporter ATP-binding protein</fullName>
    </submittedName>
</protein>
<dbReference type="Gene3D" id="1.20.1560.10">
    <property type="entry name" value="ABC transporter type 1, transmembrane domain"/>
    <property type="match status" value="1"/>
</dbReference>